<dbReference type="OrthoDB" id="3242376at2759"/>
<evidence type="ECO:0000256" key="1">
    <source>
        <dbReference type="SAM" id="Phobius"/>
    </source>
</evidence>
<feature type="transmembrane region" description="Helical" evidence="1">
    <location>
        <begin position="200"/>
        <end position="221"/>
    </location>
</feature>
<dbReference type="AlphaFoldDB" id="A0A165UHN8"/>
<proteinExistence type="predicted"/>
<dbReference type="Pfam" id="PF20151">
    <property type="entry name" value="DUF6533"/>
    <property type="match status" value="1"/>
</dbReference>
<reference evidence="3 4" key="1">
    <citation type="journal article" date="2016" name="Mol. Biol. Evol.">
        <title>Comparative Genomics of Early-Diverging Mushroom-Forming Fungi Provides Insights into the Origins of Lignocellulose Decay Capabilities.</title>
        <authorList>
            <person name="Nagy L.G."/>
            <person name="Riley R."/>
            <person name="Tritt A."/>
            <person name="Adam C."/>
            <person name="Daum C."/>
            <person name="Floudas D."/>
            <person name="Sun H."/>
            <person name="Yadav J.S."/>
            <person name="Pangilinan J."/>
            <person name="Larsson K.H."/>
            <person name="Matsuura K."/>
            <person name="Barry K."/>
            <person name="Labutti K."/>
            <person name="Kuo R."/>
            <person name="Ohm R.A."/>
            <person name="Bhattacharya S.S."/>
            <person name="Shirouzu T."/>
            <person name="Yoshinaga Y."/>
            <person name="Martin F.M."/>
            <person name="Grigoriev I.V."/>
            <person name="Hibbett D.S."/>
        </authorList>
    </citation>
    <scope>NUCLEOTIDE SEQUENCE [LARGE SCALE GENOMIC DNA]</scope>
    <source>
        <strain evidence="3 4">HHB14362 ss-1</strain>
    </source>
</reference>
<dbReference type="InParanoid" id="A0A165UHN8"/>
<keyword evidence="1" id="KW-0472">Membrane</keyword>
<accession>A0A165UHN8</accession>
<dbReference type="Proteomes" id="UP000076761">
    <property type="component" value="Unassembled WGS sequence"/>
</dbReference>
<keyword evidence="4" id="KW-1185">Reference proteome</keyword>
<feature type="transmembrane region" description="Helical" evidence="1">
    <location>
        <begin position="162"/>
        <end position="179"/>
    </location>
</feature>
<gene>
    <name evidence="3" type="ORF">NEOLEDRAFT_1130172</name>
</gene>
<evidence type="ECO:0000259" key="2">
    <source>
        <dbReference type="Pfam" id="PF20151"/>
    </source>
</evidence>
<dbReference type="EMBL" id="KV425559">
    <property type="protein sequence ID" value="KZT28174.1"/>
    <property type="molecule type" value="Genomic_DNA"/>
</dbReference>
<organism evidence="3 4">
    <name type="scientific">Neolentinus lepideus HHB14362 ss-1</name>
    <dbReference type="NCBI Taxonomy" id="1314782"/>
    <lineage>
        <taxon>Eukaryota</taxon>
        <taxon>Fungi</taxon>
        <taxon>Dikarya</taxon>
        <taxon>Basidiomycota</taxon>
        <taxon>Agaricomycotina</taxon>
        <taxon>Agaricomycetes</taxon>
        <taxon>Gloeophyllales</taxon>
        <taxon>Gloeophyllaceae</taxon>
        <taxon>Neolentinus</taxon>
    </lineage>
</organism>
<feature type="domain" description="DUF6533" evidence="2">
    <location>
        <begin position="15"/>
        <end position="59"/>
    </location>
</feature>
<feature type="transmembrane region" description="Helical" evidence="1">
    <location>
        <begin position="6"/>
        <end position="26"/>
    </location>
</feature>
<evidence type="ECO:0000313" key="3">
    <source>
        <dbReference type="EMBL" id="KZT28174.1"/>
    </source>
</evidence>
<keyword evidence="1" id="KW-0812">Transmembrane</keyword>
<dbReference type="InterPro" id="IPR045340">
    <property type="entry name" value="DUF6533"/>
</dbReference>
<feature type="transmembrane region" description="Helical" evidence="1">
    <location>
        <begin position="113"/>
        <end position="134"/>
    </location>
</feature>
<sequence>MSDSLVPYSAFVEFCIHCATLALLFYDHVLTLNSEIFFIWRSNARVGKILFLFNRYFALASNVTTIAVPFTTLNNSSCRHYLKWCEVSLAITELFVIVLMMLRVYALYNQSRAALAILCTASITVCAIGGWITISSRIAANGKQETANCNDRGAGLARAWEVLLAMDVLMFIMVLIKGIQENGWRGKMRHSLVHCIIRDGAIYFLVMVAVNLANIMTYYLADTPWKGFLARPSANISVLAVSRLMLRLHETTNAKTAPNFSFSQKPVSTGIEMEWRREETSVLDDELC</sequence>
<evidence type="ECO:0000313" key="4">
    <source>
        <dbReference type="Proteomes" id="UP000076761"/>
    </source>
</evidence>
<feature type="transmembrane region" description="Helical" evidence="1">
    <location>
        <begin position="46"/>
        <end position="67"/>
    </location>
</feature>
<protein>
    <recommendedName>
        <fullName evidence="2">DUF6533 domain-containing protein</fullName>
    </recommendedName>
</protein>
<name>A0A165UHN8_9AGAM</name>
<keyword evidence="1" id="KW-1133">Transmembrane helix</keyword>
<feature type="transmembrane region" description="Helical" evidence="1">
    <location>
        <begin position="87"/>
        <end position="106"/>
    </location>
</feature>